<keyword evidence="9" id="KW-1185">Reference proteome</keyword>
<dbReference type="PANTHER" id="PTHR23508:SF10">
    <property type="entry name" value="CARBOXYLIC ACID TRANSPORTER PROTEIN HOMOLOG"/>
    <property type="match status" value="1"/>
</dbReference>
<feature type="region of interest" description="Disordered" evidence="5">
    <location>
        <begin position="462"/>
        <end position="508"/>
    </location>
</feature>
<dbReference type="GO" id="GO:0015355">
    <property type="term" value="F:secondary active monocarboxylate transmembrane transporter activity"/>
    <property type="evidence" value="ECO:0007669"/>
    <property type="project" value="TreeGrafter"/>
</dbReference>
<evidence type="ECO:0000256" key="2">
    <source>
        <dbReference type="ARBA" id="ARBA00022692"/>
    </source>
</evidence>
<dbReference type="SUPFAM" id="SSF103473">
    <property type="entry name" value="MFS general substrate transporter"/>
    <property type="match status" value="1"/>
</dbReference>
<dbReference type="PROSITE" id="PS00216">
    <property type="entry name" value="SUGAR_TRANSPORT_1"/>
    <property type="match status" value="1"/>
</dbReference>
<feature type="transmembrane region" description="Helical" evidence="6">
    <location>
        <begin position="327"/>
        <end position="346"/>
    </location>
</feature>
<dbReference type="KEGG" id="wic:J056_004362"/>
<evidence type="ECO:0000256" key="6">
    <source>
        <dbReference type="SAM" id="Phobius"/>
    </source>
</evidence>
<evidence type="ECO:0000259" key="7">
    <source>
        <dbReference type="PROSITE" id="PS50850"/>
    </source>
</evidence>
<dbReference type="Gene3D" id="1.20.1250.20">
    <property type="entry name" value="MFS general substrate transporter like domains"/>
    <property type="match status" value="2"/>
</dbReference>
<dbReference type="PROSITE" id="PS00217">
    <property type="entry name" value="SUGAR_TRANSPORT_2"/>
    <property type="match status" value="1"/>
</dbReference>
<dbReference type="OrthoDB" id="5296287at2759"/>
<feature type="transmembrane region" description="Helical" evidence="6">
    <location>
        <begin position="198"/>
        <end position="217"/>
    </location>
</feature>
<keyword evidence="4 6" id="KW-0472">Membrane</keyword>
<protein>
    <submittedName>
        <fullName evidence="8">Carboxylic acid transporter protein-like protein</fullName>
    </submittedName>
</protein>
<feature type="transmembrane region" description="Helical" evidence="6">
    <location>
        <begin position="76"/>
        <end position="98"/>
    </location>
</feature>
<evidence type="ECO:0000256" key="5">
    <source>
        <dbReference type="SAM" id="MobiDB-lite"/>
    </source>
</evidence>
<feature type="transmembrane region" description="Helical" evidence="6">
    <location>
        <begin position="105"/>
        <end position="124"/>
    </location>
</feature>
<dbReference type="HOGENOM" id="CLU_001265_46_1_1"/>
<feature type="transmembrane region" description="Helical" evidence="6">
    <location>
        <begin position="298"/>
        <end position="320"/>
    </location>
</feature>
<feature type="transmembrane region" description="Helical" evidence="6">
    <location>
        <begin position="258"/>
        <end position="278"/>
    </location>
</feature>
<keyword evidence="3 6" id="KW-1133">Transmembrane helix</keyword>
<comment type="subcellular location">
    <subcellularLocation>
        <location evidence="1">Membrane</location>
        <topology evidence="1">Multi-pass membrane protein</topology>
    </subcellularLocation>
</comment>
<feature type="transmembrane region" description="Helical" evidence="6">
    <location>
        <begin position="163"/>
        <end position="186"/>
    </location>
</feature>
<dbReference type="PROSITE" id="PS50850">
    <property type="entry name" value="MFS"/>
    <property type="match status" value="1"/>
</dbReference>
<keyword evidence="2 6" id="KW-0812">Transmembrane</keyword>
<evidence type="ECO:0000313" key="8">
    <source>
        <dbReference type="EMBL" id="EOR01576.1"/>
    </source>
</evidence>
<dbReference type="GeneID" id="20377314"/>
<evidence type="ECO:0000256" key="3">
    <source>
        <dbReference type="ARBA" id="ARBA00022989"/>
    </source>
</evidence>
<dbReference type="InterPro" id="IPR036259">
    <property type="entry name" value="MFS_trans_sf"/>
</dbReference>
<dbReference type="InterPro" id="IPR011701">
    <property type="entry name" value="MFS"/>
</dbReference>
<dbReference type="CDD" id="cd17316">
    <property type="entry name" value="MFS_SV2_like"/>
    <property type="match status" value="1"/>
</dbReference>
<dbReference type="GO" id="GO:0035879">
    <property type="term" value="P:plasma membrane lactate transport"/>
    <property type="evidence" value="ECO:0007669"/>
    <property type="project" value="TreeGrafter"/>
</dbReference>
<evidence type="ECO:0000313" key="9">
    <source>
        <dbReference type="Proteomes" id="UP000014064"/>
    </source>
</evidence>
<evidence type="ECO:0000256" key="1">
    <source>
        <dbReference type="ARBA" id="ARBA00004141"/>
    </source>
</evidence>
<feature type="domain" description="Major facilitator superfamily (MFS) profile" evidence="7">
    <location>
        <begin position="40"/>
        <end position="452"/>
    </location>
</feature>
<feature type="transmembrane region" description="Helical" evidence="6">
    <location>
        <begin position="352"/>
        <end position="374"/>
    </location>
</feature>
<proteinExistence type="predicted"/>
<dbReference type="GO" id="GO:0005886">
    <property type="term" value="C:plasma membrane"/>
    <property type="evidence" value="ECO:0007669"/>
    <property type="project" value="TreeGrafter"/>
</dbReference>
<dbReference type="InterPro" id="IPR020846">
    <property type="entry name" value="MFS_dom"/>
</dbReference>
<feature type="compositionally biased region" description="Basic and acidic residues" evidence="5">
    <location>
        <begin position="481"/>
        <end position="490"/>
    </location>
</feature>
<dbReference type="PANTHER" id="PTHR23508">
    <property type="entry name" value="CARBOXYLIC ACID TRANSPORTER PROTEIN HOMOLOG"/>
    <property type="match status" value="1"/>
</dbReference>
<sequence length="508" mass="55443">MAKIKQAVIEHFKVSKNPEQQYSLNPFKVCKHITFLGWMQYLSAWLCWFMDAYDYFSVSLSVTPLSEYYERDTTSITTSMTLTLLLRSAGALISGLISDKFGRRNVLVVTMAIIGALSLATAYAKTFSQFLAVRSLYGIGMGAIFGPASSIALESLPSEARGLFSGIFQQGYAVGYLVAAVVNLGFVPGLPDNIGYRGLFYLGAGLSWAAGIIRMFVPESDTYKAAKARKKEQIESGDYQQVSSKTYLREIWKMIKNYWIMALYCFWVMTLFNFFSHASQDLLTKIFETAKCKTSHDATLLTIIGNVGAVVGGTIAGAVSQKAGRRFTMALFAVIACAFIPLWVIPMDFNSLAAGVFFVQFGVQGAWGVIPIFLQEASPPAYRSLFSGLTYQLGNMVSSASAQIEARAAETRTIINCSGEVIEDYSTVAGIFVGIIGALIFITALAGKENLGKDIENAKTAGEAGAGDHEDDEVGPMANFDNDRQMKRVGTDSIYSTEKGSVMHNERV</sequence>
<dbReference type="AlphaFoldDB" id="R9AN91"/>
<feature type="transmembrane region" description="Helical" evidence="6">
    <location>
        <begin position="428"/>
        <end position="447"/>
    </location>
</feature>
<organism evidence="8 9">
    <name type="scientific">Wallemia ichthyophaga (strain EXF-994 / CBS 113033)</name>
    <dbReference type="NCBI Taxonomy" id="1299270"/>
    <lineage>
        <taxon>Eukaryota</taxon>
        <taxon>Fungi</taxon>
        <taxon>Dikarya</taxon>
        <taxon>Basidiomycota</taxon>
        <taxon>Wallemiomycotina</taxon>
        <taxon>Wallemiomycetes</taxon>
        <taxon>Wallemiales</taxon>
        <taxon>Wallemiaceae</taxon>
        <taxon>Wallemia</taxon>
    </lineage>
</organism>
<accession>R9AN91</accession>
<feature type="transmembrane region" description="Helical" evidence="6">
    <location>
        <begin position="35"/>
        <end position="56"/>
    </location>
</feature>
<dbReference type="eggNOG" id="ENOG502QPK1">
    <property type="taxonomic scope" value="Eukaryota"/>
</dbReference>
<dbReference type="RefSeq" id="XP_009267838.1">
    <property type="nucleotide sequence ID" value="XM_009269563.1"/>
</dbReference>
<dbReference type="Proteomes" id="UP000014064">
    <property type="component" value="Unassembled WGS sequence"/>
</dbReference>
<dbReference type="OMA" id="IIIARLY"/>
<dbReference type="Pfam" id="PF07690">
    <property type="entry name" value="MFS_1"/>
    <property type="match status" value="1"/>
</dbReference>
<evidence type="ECO:0000256" key="4">
    <source>
        <dbReference type="ARBA" id="ARBA00023136"/>
    </source>
</evidence>
<dbReference type="EMBL" id="KE007230">
    <property type="protein sequence ID" value="EOR01576.1"/>
    <property type="molecule type" value="Genomic_DNA"/>
</dbReference>
<feature type="transmembrane region" description="Helical" evidence="6">
    <location>
        <begin position="136"/>
        <end position="156"/>
    </location>
</feature>
<gene>
    <name evidence="8" type="ORF">J056_004362</name>
</gene>
<dbReference type="InterPro" id="IPR005829">
    <property type="entry name" value="Sugar_transporter_CS"/>
</dbReference>
<name>R9AN91_WALI9</name>
<reference evidence="9" key="1">
    <citation type="journal article" date="2013" name="BMC Genomics">
        <title>Genome and transcriptome sequencing of the halophilic fungus Wallemia ichthyophaga: haloadaptations present and absent.</title>
        <authorList>
            <person name="Zajc J."/>
            <person name="Liu Y."/>
            <person name="Dai W."/>
            <person name="Yang Z."/>
            <person name="Hu J."/>
            <person name="Gostincar C."/>
            <person name="Gunde-Cimerman N."/>
        </authorList>
    </citation>
    <scope>NUCLEOTIDE SEQUENCE [LARGE SCALE GENOMIC DNA]</scope>
    <source>
        <strain evidence="9">EXF-994 / CBS 113033</strain>
    </source>
</reference>